<accession>Q6BKE3</accession>
<dbReference type="eggNOG" id="ENOG502RMS2">
    <property type="taxonomic scope" value="Eukaryota"/>
</dbReference>
<dbReference type="STRING" id="284592.Q6BKE3"/>
<proteinExistence type="predicted"/>
<organism evidence="1 2">
    <name type="scientific">Debaryomyces hansenii (strain ATCC 36239 / CBS 767 / BCRC 21394 / JCM 1990 / NBRC 0083 / IGC 2968)</name>
    <name type="common">Yeast</name>
    <name type="synonym">Torulaspora hansenii</name>
    <dbReference type="NCBI Taxonomy" id="284592"/>
    <lineage>
        <taxon>Eukaryota</taxon>
        <taxon>Fungi</taxon>
        <taxon>Dikarya</taxon>
        <taxon>Ascomycota</taxon>
        <taxon>Saccharomycotina</taxon>
        <taxon>Pichiomycetes</taxon>
        <taxon>Debaryomycetaceae</taxon>
        <taxon>Debaryomyces</taxon>
    </lineage>
</organism>
<evidence type="ECO:0000313" key="1">
    <source>
        <dbReference type="EMBL" id="CAG89733.2"/>
    </source>
</evidence>
<gene>
    <name evidence="1" type="ordered locus">DEHA2F22660g</name>
</gene>
<dbReference type="EMBL" id="CR382138">
    <property type="protein sequence ID" value="CAG89733.2"/>
    <property type="molecule type" value="Genomic_DNA"/>
</dbReference>
<dbReference type="VEuPathDB" id="FungiDB:DEHA2F22660g"/>
<dbReference type="GeneID" id="2903780"/>
<dbReference type="InParanoid" id="Q6BKE3"/>
<dbReference type="OMA" id="PCEVINH"/>
<keyword evidence="2" id="KW-1185">Reference proteome</keyword>
<name>Q6BKE3_DEBHA</name>
<protein>
    <submittedName>
        <fullName evidence="1">DEHA2F22660p</fullName>
    </submittedName>
</protein>
<dbReference type="RefSeq" id="XP_461328.2">
    <property type="nucleotide sequence ID" value="XM_461328.1"/>
</dbReference>
<dbReference type="OrthoDB" id="4020766at2759"/>
<dbReference type="HOGENOM" id="CLU_1361166_0_0_1"/>
<evidence type="ECO:0000313" key="2">
    <source>
        <dbReference type="Proteomes" id="UP000000599"/>
    </source>
</evidence>
<sequence length="239" mass="27526">MMKSENLNNPWKLQYDEVLEQYHYINVIDNTITFDLPCEVHYTPELIRPRSIFHKKKRASSSWMSGSEMCKQTSWGSSDSSLSETSKKKTLLAKLGSVLRYRHRSEVAEADVIAARDTDEQSGIAEESDDEMSDVNNYNYDRTMGASTDSFRDVNSMISGLDDAYLLDKSTNSKNFAGTSVVNDADYESFSSNSSSNSIHSYYSNLPYEYEEIDGSELDYDKERERYELRLQFREELEI</sequence>
<dbReference type="Proteomes" id="UP000000599">
    <property type="component" value="Chromosome F"/>
</dbReference>
<dbReference type="AlphaFoldDB" id="Q6BKE3"/>
<dbReference type="KEGG" id="dha:DEHA2F22660g"/>
<reference evidence="1 2" key="1">
    <citation type="journal article" date="2004" name="Nature">
        <title>Genome evolution in yeasts.</title>
        <authorList>
            <consortium name="Genolevures"/>
            <person name="Dujon B."/>
            <person name="Sherman D."/>
            <person name="Fischer G."/>
            <person name="Durrens P."/>
            <person name="Casaregola S."/>
            <person name="Lafontaine I."/>
            <person name="de Montigny J."/>
            <person name="Marck C."/>
            <person name="Neuveglise C."/>
            <person name="Talla E."/>
            <person name="Goffard N."/>
            <person name="Frangeul L."/>
            <person name="Aigle M."/>
            <person name="Anthouard V."/>
            <person name="Babour A."/>
            <person name="Barbe V."/>
            <person name="Barnay S."/>
            <person name="Blanchin S."/>
            <person name="Beckerich J.M."/>
            <person name="Beyne E."/>
            <person name="Bleykasten C."/>
            <person name="Boisrame A."/>
            <person name="Boyer J."/>
            <person name="Cattolico L."/>
            <person name="Confanioleri F."/>
            <person name="de Daruvar A."/>
            <person name="Despons L."/>
            <person name="Fabre E."/>
            <person name="Fairhead C."/>
            <person name="Ferry-Dumazet H."/>
            <person name="Groppi A."/>
            <person name="Hantraye F."/>
            <person name="Hennequin C."/>
            <person name="Jauniaux N."/>
            <person name="Joyet P."/>
            <person name="Kachouri R."/>
            <person name="Kerrest A."/>
            <person name="Koszul R."/>
            <person name="Lemaire M."/>
            <person name="Lesur I."/>
            <person name="Ma L."/>
            <person name="Muller H."/>
            <person name="Nicaud J.M."/>
            <person name="Nikolski M."/>
            <person name="Oztas S."/>
            <person name="Ozier-Kalogeropoulos O."/>
            <person name="Pellenz S."/>
            <person name="Potier S."/>
            <person name="Richard G.F."/>
            <person name="Straub M.L."/>
            <person name="Suleau A."/>
            <person name="Swennene D."/>
            <person name="Tekaia F."/>
            <person name="Wesolowski-Louvel M."/>
            <person name="Westhof E."/>
            <person name="Wirth B."/>
            <person name="Zeniou-Meyer M."/>
            <person name="Zivanovic I."/>
            <person name="Bolotin-Fukuhara M."/>
            <person name="Thierry A."/>
            <person name="Bouchier C."/>
            <person name="Caudron B."/>
            <person name="Scarpelli C."/>
            <person name="Gaillardin C."/>
            <person name="Weissenbach J."/>
            <person name="Wincker P."/>
            <person name="Souciet J.L."/>
        </authorList>
    </citation>
    <scope>NUCLEOTIDE SEQUENCE [LARGE SCALE GENOMIC DNA]</scope>
    <source>
        <strain evidence="2">ATCC 36239 / CBS 767 / BCRC 21394 / JCM 1990 / NBRC 0083 / IGC 2968</strain>
    </source>
</reference>